<protein>
    <submittedName>
        <fullName evidence="2">Helix-turn-helix domain-containing protein</fullName>
    </submittedName>
</protein>
<keyword evidence="3" id="KW-1185">Reference proteome</keyword>
<feature type="domain" description="Helix-turn-helix" evidence="1">
    <location>
        <begin position="46"/>
        <end position="95"/>
    </location>
</feature>
<organism evidence="2 3">
    <name type="scientific">[Mycobacterium] fortunisiensis</name>
    <dbReference type="NCBI Taxonomy" id="2600579"/>
    <lineage>
        <taxon>Bacteria</taxon>
        <taxon>Bacillati</taxon>
        <taxon>Actinomycetota</taxon>
        <taxon>Actinomycetes</taxon>
        <taxon>Mycobacteriales</taxon>
        <taxon>Mycobacteriaceae</taxon>
        <taxon>Mycolicibacterium</taxon>
    </lineage>
</organism>
<sequence>MTSPDPVAAAVSALIAAIREQVLAEMAAAAPPKPSPAPDQAEGPLLLTLTEARQQLRVSKATLDRLLRQGRIARVRIGSRAFVAATEIERFIAEASAD</sequence>
<proteinExistence type="predicted"/>
<comment type="caution">
    <text evidence="2">The sequence shown here is derived from an EMBL/GenBank/DDBJ whole genome shotgun (WGS) entry which is preliminary data.</text>
</comment>
<dbReference type="InterPro" id="IPR041657">
    <property type="entry name" value="HTH_17"/>
</dbReference>
<dbReference type="Proteomes" id="UP000812982">
    <property type="component" value="Unassembled WGS sequence"/>
</dbReference>
<name>A0ABS6KV47_9MYCO</name>
<evidence type="ECO:0000259" key="1">
    <source>
        <dbReference type="Pfam" id="PF12728"/>
    </source>
</evidence>
<gene>
    <name evidence="2" type="ORF">FR943_25225</name>
</gene>
<accession>A0ABS6KV47</accession>
<evidence type="ECO:0000313" key="3">
    <source>
        <dbReference type="Proteomes" id="UP000812982"/>
    </source>
</evidence>
<reference evidence="2 3" key="1">
    <citation type="journal article" date="2021" name="Sci. Rep.">
        <title>Phenotypic and genomic hallmarks of a novel, potentially pathogenic rapidly growing Mycobacterium species related to the Mycobacterium fortuitum complex.</title>
        <authorList>
            <person name="Gharbi R."/>
            <person name="Khanna V."/>
            <person name="Frigui W."/>
            <person name="Mhenni B."/>
            <person name="Brosch R."/>
            <person name="Mardassi H."/>
        </authorList>
    </citation>
    <scope>NUCLEOTIDE SEQUENCE [LARGE SCALE GENOMIC DNA]</scope>
    <source>
        <strain evidence="2 3">TNTM28</strain>
    </source>
</reference>
<dbReference type="RefSeq" id="WP_217161008.1">
    <property type="nucleotide sequence ID" value="NZ_VOMB01000027.1"/>
</dbReference>
<dbReference type="EMBL" id="VOMB01000027">
    <property type="protein sequence ID" value="MBU9767121.1"/>
    <property type="molecule type" value="Genomic_DNA"/>
</dbReference>
<dbReference type="Pfam" id="PF12728">
    <property type="entry name" value="HTH_17"/>
    <property type="match status" value="1"/>
</dbReference>
<evidence type="ECO:0000313" key="2">
    <source>
        <dbReference type="EMBL" id="MBU9767121.1"/>
    </source>
</evidence>